<dbReference type="Pfam" id="PF01979">
    <property type="entry name" value="Amidohydro_1"/>
    <property type="match status" value="1"/>
</dbReference>
<keyword evidence="3" id="KW-1185">Reference proteome</keyword>
<dbReference type="GO" id="GO:0016810">
    <property type="term" value="F:hydrolase activity, acting on carbon-nitrogen (but not peptide) bonds"/>
    <property type="evidence" value="ECO:0007669"/>
    <property type="project" value="InterPro"/>
</dbReference>
<evidence type="ECO:0000313" key="2">
    <source>
        <dbReference type="EMBL" id="KAG7446492.1"/>
    </source>
</evidence>
<dbReference type="GeneID" id="66108539"/>
<feature type="domain" description="Amidohydrolase-related" evidence="1">
    <location>
        <begin position="66"/>
        <end position="398"/>
    </location>
</feature>
<comment type="caution">
    <text evidence="2">The sequence shown here is derived from an EMBL/GenBank/DDBJ whole genome shotgun (WGS) entry which is preliminary data.</text>
</comment>
<sequence>MTSMSTNIQNEAYRAALLVTSSSADPISDGGILVSGDTIAASGPWFTTIVPLLTPTTTVTDLGAVTIVPGFFDCHVHVSFDPMRMKMNSSRDELSDAQTKEKETRELMERNALRLLDAGVTTVRDLASHGMGVMEMKGRINRGEIMGPRLMCANAPITVFGGHCNAMGGEAEGVEGVTKMTQKRLDEGAEVIKVMSTGGFMTAGSHPSEARYSVEELKAIADTAHAKGVKVTTHALGGEGIRRAVVAGFDSIEHCSWSTKSGTKFDGEVAQLIVDKGVYVCPTMNTACLAGENYFCPWDHRAAIVANLASLRTLNAKIIMGTDNGIGHCPFERYADGLTALADAGYTPRELLAACTDVAAEACGLSEVTGKLLPGFVADVVAVEGNPLESIEAFAKPRFVLARGKEHKLTPIPPLPADHKEKVEELMAMLRKGAGFKD</sequence>
<gene>
    <name evidence="2" type="ORF">BT62DRAFT_931920</name>
</gene>
<dbReference type="RefSeq" id="XP_043039992.1">
    <property type="nucleotide sequence ID" value="XM_043186242.1"/>
</dbReference>
<dbReference type="OrthoDB" id="194468at2759"/>
<dbReference type="PANTHER" id="PTHR43135:SF3">
    <property type="entry name" value="ALPHA-D-RIBOSE 1-METHYLPHOSPHONATE 5-TRIPHOSPHATE DIPHOSPHATASE"/>
    <property type="match status" value="1"/>
</dbReference>
<dbReference type="SUPFAM" id="SSF51338">
    <property type="entry name" value="Composite domain of metallo-dependent hydrolases"/>
    <property type="match status" value="2"/>
</dbReference>
<reference evidence="2" key="1">
    <citation type="submission" date="2020-11" db="EMBL/GenBank/DDBJ databases">
        <title>Adaptations for nitrogen fixation in a non-lichenized fungal sporocarp promotes dispersal by wood-feeding termites.</title>
        <authorList>
            <consortium name="DOE Joint Genome Institute"/>
            <person name="Koch R.A."/>
            <person name="Yoon G."/>
            <person name="Arayal U."/>
            <person name="Lail K."/>
            <person name="Amirebrahimi M."/>
            <person name="Labutti K."/>
            <person name="Lipzen A."/>
            <person name="Riley R."/>
            <person name="Barry K."/>
            <person name="Henrissat B."/>
            <person name="Grigoriev I.V."/>
            <person name="Herr J.R."/>
            <person name="Aime M.C."/>
        </authorList>
    </citation>
    <scope>NUCLEOTIDE SEQUENCE</scope>
    <source>
        <strain evidence="2">MCA 3950</strain>
    </source>
</reference>
<accession>A0A9P7VTD3</accession>
<dbReference type="InterPro" id="IPR051781">
    <property type="entry name" value="Metallo-dep_Hydrolase"/>
</dbReference>
<dbReference type="InterPro" id="IPR011059">
    <property type="entry name" value="Metal-dep_hydrolase_composite"/>
</dbReference>
<proteinExistence type="predicted"/>
<dbReference type="AlphaFoldDB" id="A0A9P7VTD3"/>
<protein>
    <recommendedName>
        <fullName evidence="1">Amidohydrolase-related domain-containing protein</fullName>
    </recommendedName>
</protein>
<dbReference type="Gene3D" id="3.20.20.140">
    <property type="entry name" value="Metal-dependent hydrolases"/>
    <property type="match status" value="1"/>
</dbReference>
<dbReference type="InterPro" id="IPR057744">
    <property type="entry name" value="OTAase-like"/>
</dbReference>
<evidence type="ECO:0000313" key="3">
    <source>
        <dbReference type="Proteomes" id="UP000812287"/>
    </source>
</evidence>
<dbReference type="EMBL" id="MU250534">
    <property type="protein sequence ID" value="KAG7446492.1"/>
    <property type="molecule type" value="Genomic_DNA"/>
</dbReference>
<dbReference type="Proteomes" id="UP000812287">
    <property type="component" value="Unassembled WGS sequence"/>
</dbReference>
<evidence type="ECO:0000259" key="1">
    <source>
        <dbReference type="Pfam" id="PF01979"/>
    </source>
</evidence>
<dbReference type="InterPro" id="IPR032466">
    <property type="entry name" value="Metal_Hydrolase"/>
</dbReference>
<dbReference type="InterPro" id="IPR006680">
    <property type="entry name" value="Amidohydro-rel"/>
</dbReference>
<dbReference type="Gene3D" id="2.30.40.10">
    <property type="entry name" value="Urease, subunit C, domain 1"/>
    <property type="match status" value="1"/>
</dbReference>
<dbReference type="SUPFAM" id="SSF51556">
    <property type="entry name" value="Metallo-dependent hydrolases"/>
    <property type="match status" value="1"/>
</dbReference>
<dbReference type="CDD" id="cd01299">
    <property type="entry name" value="Met_dep_hydrolase_A"/>
    <property type="match status" value="1"/>
</dbReference>
<name>A0A9P7VTD3_9AGAR</name>
<organism evidence="2 3">
    <name type="scientific">Guyanagaster necrorhizus</name>
    <dbReference type="NCBI Taxonomy" id="856835"/>
    <lineage>
        <taxon>Eukaryota</taxon>
        <taxon>Fungi</taxon>
        <taxon>Dikarya</taxon>
        <taxon>Basidiomycota</taxon>
        <taxon>Agaricomycotina</taxon>
        <taxon>Agaricomycetes</taxon>
        <taxon>Agaricomycetidae</taxon>
        <taxon>Agaricales</taxon>
        <taxon>Marasmiineae</taxon>
        <taxon>Physalacriaceae</taxon>
        <taxon>Guyanagaster</taxon>
    </lineage>
</organism>
<dbReference type="PANTHER" id="PTHR43135">
    <property type="entry name" value="ALPHA-D-RIBOSE 1-METHYLPHOSPHONATE 5-TRIPHOSPHATE DIPHOSPHATASE"/>
    <property type="match status" value="1"/>
</dbReference>